<sequence>MLYMCLKCDAFIQAVVAPVCATCQLQAAPYKLWAEYNTGTLYSITHFNPSCRAVSFDLHVSPSKNAIYVVAKCSITFAKGPTGTDWDTTRKSRFLKRIKAAVGLWDGRQTFTRTLTVGTAAYLAYHFIDEAPSGAHYNFTVNSSAAPQRLSDTDGLNDTNGMLLLPGGGIVVPKDKLGGMRGSPGHGTNRKIGGFLNEYAAHTGVKDTTVNPLVYANTVAHEWGHMIGLPDEYDAYPNTFNTANLGAGRVNRGGLNADKDKGVAYWVELLAQCGLASPAWGHAGDDSIMRNVATHAAAFRPRHHVTVLEGLQYLSAKTDLGGTWSM</sequence>
<evidence type="ECO:0000313" key="2">
    <source>
        <dbReference type="Proteomes" id="UP001221838"/>
    </source>
</evidence>
<evidence type="ECO:0008006" key="3">
    <source>
        <dbReference type="Google" id="ProtNLM"/>
    </source>
</evidence>
<protein>
    <recommendedName>
        <fullName evidence="3">Peptidase M10 metallopeptidase domain-containing protein</fullName>
    </recommendedName>
</protein>
<reference evidence="1 2" key="1">
    <citation type="submission" date="2022-11" db="EMBL/GenBank/DDBJ databases">
        <title>Minimal conservation of predation-associated metabolite biosynthetic gene clusters underscores biosynthetic potential of Myxococcota including descriptions for ten novel species: Archangium lansinium sp. nov., Myxococcus landrumus sp. nov., Nannocystis bai.</title>
        <authorList>
            <person name="Ahearne A."/>
            <person name="Stevens C."/>
            <person name="Dowd S."/>
        </authorList>
    </citation>
    <scope>NUCLEOTIDE SEQUENCE [LARGE SCALE GENOMIC DNA]</scope>
    <source>
        <strain evidence="1 2">NCWAL01</strain>
    </source>
</reference>
<dbReference type="SUPFAM" id="SSF55486">
    <property type="entry name" value="Metalloproteases ('zincins'), catalytic domain"/>
    <property type="match status" value="1"/>
</dbReference>
<gene>
    <name evidence="1" type="ORF">POL68_38195</name>
</gene>
<dbReference type="RefSeq" id="WP_272144960.1">
    <property type="nucleotide sequence ID" value="NZ_JAQNDM010000002.1"/>
</dbReference>
<dbReference type="InterPro" id="IPR024079">
    <property type="entry name" value="MetalloPept_cat_dom_sf"/>
</dbReference>
<accession>A0ABT5DL76</accession>
<keyword evidence="2" id="KW-1185">Reference proteome</keyword>
<proteinExistence type="predicted"/>
<dbReference type="Gene3D" id="3.40.390.10">
    <property type="entry name" value="Collagenase (Catalytic Domain)"/>
    <property type="match status" value="1"/>
</dbReference>
<organism evidence="1 2">
    <name type="scientific">Stigmatella ashevillensis</name>
    <dbReference type="NCBI Taxonomy" id="2995309"/>
    <lineage>
        <taxon>Bacteria</taxon>
        <taxon>Pseudomonadati</taxon>
        <taxon>Myxococcota</taxon>
        <taxon>Myxococcia</taxon>
        <taxon>Myxococcales</taxon>
        <taxon>Cystobacterineae</taxon>
        <taxon>Archangiaceae</taxon>
        <taxon>Stigmatella</taxon>
    </lineage>
</organism>
<dbReference type="EMBL" id="JAQNDM010000002">
    <property type="protein sequence ID" value="MDC0714349.1"/>
    <property type="molecule type" value="Genomic_DNA"/>
</dbReference>
<evidence type="ECO:0000313" key="1">
    <source>
        <dbReference type="EMBL" id="MDC0714349.1"/>
    </source>
</evidence>
<dbReference type="Proteomes" id="UP001221838">
    <property type="component" value="Unassembled WGS sequence"/>
</dbReference>
<comment type="caution">
    <text evidence="1">The sequence shown here is derived from an EMBL/GenBank/DDBJ whole genome shotgun (WGS) entry which is preliminary data.</text>
</comment>
<name>A0ABT5DL76_9BACT</name>